<evidence type="ECO:0000313" key="4">
    <source>
        <dbReference type="Proteomes" id="UP000015101"/>
    </source>
</evidence>
<dbReference type="EnsemblMetazoa" id="HelroT165990">
    <property type="protein sequence ID" value="HelroP165990"/>
    <property type="gene ID" value="HelroG165990"/>
</dbReference>
<proteinExistence type="predicted"/>
<evidence type="ECO:0000259" key="1">
    <source>
        <dbReference type="Pfam" id="PF21039"/>
    </source>
</evidence>
<evidence type="ECO:0000313" key="2">
    <source>
        <dbReference type="EMBL" id="ESN90332.1"/>
    </source>
</evidence>
<organism evidence="3 4">
    <name type="scientific">Helobdella robusta</name>
    <name type="common">Californian leech</name>
    <dbReference type="NCBI Taxonomy" id="6412"/>
    <lineage>
        <taxon>Eukaryota</taxon>
        <taxon>Metazoa</taxon>
        <taxon>Spiralia</taxon>
        <taxon>Lophotrochozoa</taxon>
        <taxon>Annelida</taxon>
        <taxon>Clitellata</taxon>
        <taxon>Hirudinea</taxon>
        <taxon>Rhynchobdellida</taxon>
        <taxon>Glossiphoniidae</taxon>
        <taxon>Helobdella</taxon>
    </lineage>
</organism>
<dbReference type="GeneID" id="20201295"/>
<dbReference type="CTD" id="20201295"/>
<sequence length="158" mass="18128">MAQWLKAPCLAATVAGFKYKEIPAYHMQCVCFCDFCEIEQPKGSLNEHYKYRCPMLMKCPYCSDLKEVNQYYKHIKGECICTVNNEDLKDIAKDRCPLCKAKVLDLMCSRNESFSLISKSIMVRPYIYIYSIRDAPKFGPGQYPAFFSNPAESGLGRI</sequence>
<accession>T1EXJ5</accession>
<reference evidence="3" key="3">
    <citation type="submission" date="2015-06" db="UniProtKB">
        <authorList>
            <consortium name="EnsemblMetazoa"/>
        </authorList>
    </citation>
    <scope>IDENTIFICATION</scope>
</reference>
<reference evidence="2 4" key="2">
    <citation type="journal article" date="2013" name="Nature">
        <title>Insights into bilaterian evolution from three spiralian genomes.</title>
        <authorList>
            <person name="Simakov O."/>
            <person name="Marletaz F."/>
            <person name="Cho S.J."/>
            <person name="Edsinger-Gonzales E."/>
            <person name="Havlak P."/>
            <person name="Hellsten U."/>
            <person name="Kuo D.H."/>
            <person name="Larsson T."/>
            <person name="Lv J."/>
            <person name="Arendt D."/>
            <person name="Savage R."/>
            <person name="Osoegawa K."/>
            <person name="de Jong P."/>
            <person name="Grimwood J."/>
            <person name="Chapman J.A."/>
            <person name="Shapiro H."/>
            <person name="Aerts A."/>
            <person name="Otillar R.P."/>
            <person name="Terry A.Y."/>
            <person name="Boore J.L."/>
            <person name="Grigoriev I.V."/>
            <person name="Lindberg D.R."/>
            <person name="Seaver E.C."/>
            <person name="Weisblat D.A."/>
            <person name="Putnam N.H."/>
            <person name="Rokhsar D.S."/>
        </authorList>
    </citation>
    <scope>NUCLEOTIDE SEQUENCE</scope>
</reference>
<dbReference type="RefSeq" id="XP_009031281.1">
    <property type="nucleotide sequence ID" value="XM_009033033.1"/>
</dbReference>
<dbReference type="HOGENOM" id="CLU_1671249_0_0_1"/>
<evidence type="ECO:0000313" key="3">
    <source>
        <dbReference type="EnsemblMetazoa" id="HelroP165990"/>
    </source>
</evidence>
<dbReference type="InterPro" id="IPR048738">
    <property type="entry name" value="CEP104_Znf"/>
</dbReference>
<dbReference type="EMBL" id="KB097753">
    <property type="protein sequence ID" value="ESN90332.1"/>
    <property type="molecule type" value="Genomic_DNA"/>
</dbReference>
<keyword evidence="4" id="KW-1185">Reference proteome</keyword>
<protein>
    <recommendedName>
        <fullName evidence="1">Centrosomal protein CEP104 Zn finger domain-containing protein</fullName>
    </recommendedName>
</protein>
<reference evidence="4" key="1">
    <citation type="submission" date="2012-12" db="EMBL/GenBank/DDBJ databases">
        <authorList>
            <person name="Hellsten U."/>
            <person name="Grimwood J."/>
            <person name="Chapman J.A."/>
            <person name="Shapiro H."/>
            <person name="Aerts A."/>
            <person name="Otillar R.P."/>
            <person name="Terry A.Y."/>
            <person name="Boore J.L."/>
            <person name="Simakov O."/>
            <person name="Marletaz F."/>
            <person name="Cho S.-J."/>
            <person name="Edsinger-Gonzales E."/>
            <person name="Havlak P."/>
            <person name="Kuo D.-H."/>
            <person name="Larsson T."/>
            <person name="Lv J."/>
            <person name="Arendt D."/>
            <person name="Savage R."/>
            <person name="Osoegawa K."/>
            <person name="de Jong P."/>
            <person name="Lindberg D.R."/>
            <person name="Seaver E.C."/>
            <person name="Weisblat D.A."/>
            <person name="Putnam N.H."/>
            <person name="Grigoriev I.V."/>
            <person name="Rokhsar D.S."/>
        </authorList>
    </citation>
    <scope>NUCLEOTIDE SEQUENCE</scope>
</reference>
<gene>
    <name evidence="3" type="primary">20201295</name>
    <name evidence="2" type="ORF">HELRODRAFT_165990</name>
</gene>
<dbReference type="InParanoid" id="T1EXJ5"/>
<feature type="domain" description="Centrosomal protein CEP104 Zn finger" evidence="1">
    <location>
        <begin position="33"/>
        <end position="103"/>
    </location>
</feature>
<dbReference type="EMBL" id="AMQM01002230">
    <property type="status" value="NOT_ANNOTATED_CDS"/>
    <property type="molecule type" value="Genomic_DNA"/>
</dbReference>
<dbReference type="Proteomes" id="UP000015101">
    <property type="component" value="Unassembled WGS sequence"/>
</dbReference>
<name>T1EXJ5_HELRO</name>
<dbReference type="KEGG" id="hro:HELRODRAFT_165990"/>
<dbReference type="Pfam" id="PF21039">
    <property type="entry name" value="CEP104_ZnF"/>
    <property type="match status" value="1"/>
</dbReference>
<dbReference type="AlphaFoldDB" id="T1EXJ5"/>
<dbReference type="OrthoDB" id="66599at2759"/>